<evidence type="ECO:0000313" key="2">
    <source>
        <dbReference type="EMBL" id="KAG5185492.1"/>
    </source>
</evidence>
<protein>
    <submittedName>
        <fullName evidence="2">Uncharacterized protein</fullName>
    </submittedName>
</protein>
<reference evidence="2" key="1">
    <citation type="submission" date="2021-02" db="EMBL/GenBank/DDBJ databases">
        <title>First Annotated Genome of the Yellow-green Alga Tribonema minus.</title>
        <authorList>
            <person name="Mahan K.M."/>
        </authorList>
    </citation>
    <scope>NUCLEOTIDE SEQUENCE</scope>
    <source>
        <strain evidence="2">UTEX B ZZ1240</strain>
    </source>
</reference>
<keyword evidence="3" id="KW-1185">Reference proteome</keyword>
<organism evidence="2 3">
    <name type="scientific">Tribonema minus</name>
    <dbReference type="NCBI Taxonomy" id="303371"/>
    <lineage>
        <taxon>Eukaryota</taxon>
        <taxon>Sar</taxon>
        <taxon>Stramenopiles</taxon>
        <taxon>Ochrophyta</taxon>
        <taxon>PX clade</taxon>
        <taxon>Xanthophyceae</taxon>
        <taxon>Tribonematales</taxon>
        <taxon>Tribonemataceae</taxon>
        <taxon>Tribonema</taxon>
    </lineage>
</organism>
<dbReference type="AlphaFoldDB" id="A0A835Z0Z3"/>
<comment type="caution">
    <text evidence="2">The sequence shown here is derived from an EMBL/GenBank/DDBJ whole genome shotgun (WGS) entry which is preliminary data.</text>
</comment>
<evidence type="ECO:0000313" key="3">
    <source>
        <dbReference type="Proteomes" id="UP000664859"/>
    </source>
</evidence>
<dbReference type="Proteomes" id="UP000664859">
    <property type="component" value="Unassembled WGS sequence"/>
</dbReference>
<feature type="region of interest" description="Disordered" evidence="1">
    <location>
        <begin position="1"/>
        <end position="49"/>
    </location>
</feature>
<feature type="compositionally biased region" description="Basic and acidic residues" evidence="1">
    <location>
        <begin position="1"/>
        <end position="35"/>
    </location>
</feature>
<dbReference type="EMBL" id="JAFCMP010000130">
    <property type="protein sequence ID" value="KAG5185492.1"/>
    <property type="molecule type" value="Genomic_DNA"/>
</dbReference>
<accession>A0A835Z0Z3</accession>
<evidence type="ECO:0000256" key="1">
    <source>
        <dbReference type="SAM" id="MobiDB-lite"/>
    </source>
</evidence>
<proteinExistence type="predicted"/>
<gene>
    <name evidence="2" type="ORF">JKP88DRAFT_268324</name>
</gene>
<sequence>MGVEELREEKRQLRRKEEQLRRKEEQLREEKKQLVDRQPMPSPPAPASEAKVDEILQAVKAQSEKQCSFIGAKTGKGEAVQAMLASFGLAAIVAGETLTRMPPALARRHYTLYKWVTNPPDEEQETPALLGHFCEQLKHLGVPLDEPQGFAVRDVRAQHKLSFRTELASGPIIFSGGTDAVVVPYGVVSWSLQARVIIDFKTPLSLDKPDACESQAVLELFGALHCSHYPPLVVFTDCVNFVIYQAYGCAVRRWHTFEPGEPGYVSADVAMRLISAFLLQCSRNPTFTFEDAAHSPDLSQNAAVLLRSVKRKLDGGDGLADRLSMVTALPEDERFAAAHDIMHEWSQHYFYHI</sequence>
<dbReference type="OrthoDB" id="10619279at2759"/>
<name>A0A835Z0Z3_9STRA</name>